<dbReference type="NCBIfam" id="TIGR00281">
    <property type="entry name" value="SMC-Scp complex subunit ScpB"/>
    <property type="match status" value="1"/>
</dbReference>
<gene>
    <name evidence="5" type="ORF">HPTL_1031</name>
</gene>
<dbReference type="PIRSF" id="PIRSF019345">
    <property type="entry name" value="ScpB"/>
    <property type="match status" value="1"/>
</dbReference>
<evidence type="ECO:0000256" key="1">
    <source>
        <dbReference type="ARBA" id="ARBA00022490"/>
    </source>
</evidence>
<reference evidence="5 6" key="1">
    <citation type="submission" date="2018-04" db="EMBL/GenBank/DDBJ databases">
        <title>Complete genome sequence of Hydrogenophilus thermoluteolus TH-1.</title>
        <authorList>
            <person name="Arai H."/>
        </authorList>
    </citation>
    <scope>NUCLEOTIDE SEQUENCE [LARGE SCALE GENOMIC DNA]</scope>
    <source>
        <strain evidence="5 6">TH-1</strain>
    </source>
</reference>
<keyword evidence="3" id="KW-0159">Chromosome partition</keyword>
<dbReference type="Gene3D" id="1.10.10.10">
    <property type="entry name" value="Winged helix-like DNA-binding domain superfamily/Winged helix DNA-binding domain"/>
    <property type="match status" value="2"/>
</dbReference>
<dbReference type="AlphaFoldDB" id="A0A2Z6DYF8"/>
<protein>
    <submittedName>
        <fullName evidence="5">Segregation and condensation protein B</fullName>
    </submittedName>
</protein>
<dbReference type="GO" id="GO:0051304">
    <property type="term" value="P:chromosome separation"/>
    <property type="evidence" value="ECO:0007669"/>
    <property type="project" value="InterPro"/>
</dbReference>
<dbReference type="RefSeq" id="WP_119335043.1">
    <property type="nucleotide sequence ID" value="NZ_AP018558.1"/>
</dbReference>
<evidence type="ECO:0000313" key="6">
    <source>
        <dbReference type="Proteomes" id="UP000262004"/>
    </source>
</evidence>
<dbReference type="Pfam" id="PF04079">
    <property type="entry name" value="SMC_ScpB"/>
    <property type="match status" value="1"/>
</dbReference>
<dbReference type="KEGG" id="htl:HPTL_1031"/>
<keyword evidence="6" id="KW-1185">Reference proteome</keyword>
<accession>A0A2Z6DYF8</accession>
<organism evidence="5 6">
    <name type="scientific">Hydrogenophilus thermoluteolus</name>
    <name type="common">Pseudomonas hydrogenothermophila</name>
    <dbReference type="NCBI Taxonomy" id="297"/>
    <lineage>
        <taxon>Bacteria</taxon>
        <taxon>Pseudomonadati</taxon>
        <taxon>Pseudomonadota</taxon>
        <taxon>Hydrogenophilia</taxon>
        <taxon>Hydrogenophilales</taxon>
        <taxon>Hydrogenophilaceae</taxon>
        <taxon>Hydrogenophilus</taxon>
    </lineage>
</organism>
<dbReference type="InterPro" id="IPR036390">
    <property type="entry name" value="WH_DNA-bd_sf"/>
</dbReference>
<name>A0A2Z6DYF8_HYDTE</name>
<dbReference type="SUPFAM" id="SSF46785">
    <property type="entry name" value="Winged helix' DNA-binding domain"/>
    <property type="match status" value="2"/>
</dbReference>
<keyword evidence="1" id="KW-0963">Cytoplasm</keyword>
<dbReference type="InterPro" id="IPR036388">
    <property type="entry name" value="WH-like_DNA-bd_sf"/>
</dbReference>
<keyword evidence="4" id="KW-0131">Cell cycle</keyword>
<dbReference type="PANTHER" id="PTHR34298">
    <property type="entry name" value="SEGREGATION AND CONDENSATION PROTEIN B"/>
    <property type="match status" value="1"/>
</dbReference>
<evidence type="ECO:0000256" key="4">
    <source>
        <dbReference type="ARBA" id="ARBA00023306"/>
    </source>
</evidence>
<evidence type="ECO:0000256" key="3">
    <source>
        <dbReference type="ARBA" id="ARBA00022829"/>
    </source>
</evidence>
<dbReference type="GO" id="GO:0051301">
    <property type="term" value="P:cell division"/>
    <property type="evidence" value="ECO:0007669"/>
    <property type="project" value="UniProtKB-KW"/>
</dbReference>
<proteinExistence type="predicted"/>
<keyword evidence="2" id="KW-0132">Cell division</keyword>
<evidence type="ECO:0000313" key="5">
    <source>
        <dbReference type="EMBL" id="BBD77295.1"/>
    </source>
</evidence>
<evidence type="ECO:0000256" key="2">
    <source>
        <dbReference type="ARBA" id="ARBA00022618"/>
    </source>
</evidence>
<dbReference type="Proteomes" id="UP000262004">
    <property type="component" value="Chromosome"/>
</dbReference>
<sequence>MMRCNQEPSAHWTVRRILEAILFAADRPLTIAELRQCFDPDPGSDIIASALAELQREWEGRALSLVCVAEGWRFRTVAEVQPYLARLFAQQNRHLSRAMLETLAIIAYQGPVTRGEISEIRGVELSPNLLRQLEARGWIEIVGHRDGPGRPALWAITPRLLSDLGLKSRDELPPLPEVAAENAAKIRNAIDHDTQ</sequence>
<dbReference type="InterPro" id="IPR005234">
    <property type="entry name" value="ScpB_csome_segregation"/>
</dbReference>
<dbReference type="OrthoDB" id="9806226at2"/>
<dbReference type="PANTHER" id="PTHR34298:SF2">
    <property type="entry name" value="SEGREGATION AND CONDENSATION PROTEIN B"/>
    <property type="match status" value="1"/>
</dbReference>
<dbReference type="EMBL" id="AP018558">
    <property type="protein sequence ID" value="BBD77295.1"/>
    <property type="molecule type" value="Genomic_DNA"/>
</dbReference>